<dbReference type="STRING" id="910347.SAMN05421773_104189"/>
<dbReference type="PANTHER" id="PTHR38463">
    <property type="entry name" value="STRESS RESPONSE PROTEIN YSNF"/>
    <property type="match status" value="1"/>
</dbReference>
<feature type="compositionally biased region" description="Acidic residues" evidence="1">
    <location>
        <begin position="286"/>
        <end position="296"/>
    </location>
</feature>
<sequence length="316" mass="34311">MITREQIPAVLEHPVYDAEGHKIGAAKNVYLDDATGRPEWATVKTGMFGGEHFVPLEGAAMVQDHLAVAYSKNKVKEAPEVSLEAGGHLSAQQEHRLYDYYGLDWDAAWQRTDEAAGTAGTAGVTGTAGAAGTAAGAAGAAGTAEEAERRRAPEAAPTEGRAAAGPTDDAMTRSEEHLRVGKERYRTGRVRLRKYVVTEEEQATIPVRKEEARIEREPITPENRGEAVSGPEISEAEYEVTLHEERPVVDTEVEPKERVRLTTEEHTEDETVRGTVRKEQIRTETDETGEVESPEEEPPRPGEPGGPADPGAARPY</sequence>
<dbReference type="InterPro" id="IPR052967">
    <property type="entry name" value="Stress_Response_Assoc"/>
</dbReference>
<evidence type="ECO:0000313" key="5">
    <source>
        <dbReference type="Proteomes" id="UP000199207"/>
    </source>
</evidence>
<name>A0A1I1KL01_9ACTN</name>
<dbReference type="Proteomes" id="UP000199207">
    <property type="component" value="Unassembled WGS sequence"/>
</dbReference>
<evidence type="ECO:0000256" key="1">
    <source>
        <dbReference type="SAM" id="MobiDB-lite"/>
    </source>
</evidence>
<dbReference type="Pfam" id="PF09557">
    <property type="entry name" value="DUF2382"/>
    <property type="match status" value="1"/>
</dbReference>
<dbReference type="OrthoDB" id="3712018at2"/>
<dbReference type="InterPro" id="IPR011033">
    <property type="entry name" value="PRC_barrel-like_sf"/>
</dbReference>
<dbReference type="GO" id="GO:0030077">
    <property type="term" value="C:plasma membrane light-harvesting complex"/>
    <property type="evidence" value="ECO:0007669"/>
    <property type="project" value="InterPro"/>
</dbReference>
<dbReference type="InterPro" id="IPR027275">
    <property type="entry name" value="PRC-brl_dom"/>
</dbReference>
<dbReference type="SUPFAM" id="SSF50346">
    <property type="entry name" value="PRC-barrel domain"/>
    <property type="match status" value="1"/>
</dbReference>
<gene>
    <name evidence="4" type="ORF">SAMN05421773_104189</name>
</gene>
<organism evidence="4 5">
    <name type="scientific">Streptomyces aidingensis</name>
    <dbReference type="NCBI Taxonomy" id="910347"/>
    <lineage>
        <taxon>Bacteria</taxon>
        <taxon>Bacillati</taxon>
        <taxon>Actinomycetota</taxon>
        <taxon>Actinomycetes</taxon>
        <taxon>Kitasatosporales</taxon>
        <taxon>Streptomycetaceae</taxon>
        <taxon>Streptomyces</taxon>
    </lineage>
</organism>
<dbReference type="Pfam" id="PF05239">
    <property type="entry name" value="PRC"/>
    <property type="match status" value="1"/>
</dbReference>
<dbReference type="InterPro" id="IPR014747">
    <property type="entry name" value="Bac_photo_RC_H_C"/>
</dbReference>
<dbReference type="RefSeq" id="WP_093838462.1">
    <property type="nucleotide sequence ID" value="NZ_FOLM01000004.1"/>
</dbReference>
<keyword evidence="5" id="KW-1185">Reference proteome</keyword>
<feature type="compositionally biased region" description="Basic and acidic residues" evidence="1">
    <location>
        <begin position="213"/>
        <end position="225"/>
    </location>
</feature>
<evidence type="ECO:0000259" key="2">
    <source>
        <dbReference type="Pfam" id="PF05239"/>
    </source>
</evidence>
<feature type="region of interest" description="Disordered" evidence="1">
    <location>
        <begin position="137"/>
        <end position="180"/>
    </location>
</feature>
<evidence type="ECO:0000259" key="3">
    <source>
        <dbReference type="Pfam" id="PF09557"/>
    </source>
</evidence>
<dbReference type="AlphaFoldDB" id="A0A1I1KL01"/>
<evidence type="ECO:0000313" key="4">
    <source>
        <dbReference type="EMBL" id="SFC58803.1"/>
    </source>
</evidence>
<accession>A0A1I1KL01</accession>
<feature type="region of interest" description="Disordered" evidence="1">
    <location>
        <begin position="213"/>
        <end position="316"/>
    </location>
</feature>
<feature type="domain" description="DUF2382" evidence="3">
    <location>
        <begin position="171"/>
        <end position="282"/>
    </location>
</feature>
<proteinExistence type="predicted"/>
<feature type="compositionally biased region" description="Low complexity" evidence="1">
    <location>
        <begin position="154"/>
        <end position="167"/>
    </location>
</feature>
<feature type="domain" description="PRC-barrel" evidence="2">
    <location>
        <begin position="14"/>
        <end position="61"/>
    </location>
</feature>
<dbReference type="PANTHER" id="PTHR38463:SF1">
    <property type="entry name" value="STRESS RESPONSE PROTEIN YSNF"/>
    <property type="match status" value="1"/>
</dbReference>
<dbReference type="InterPro" id="IPR019060">
    <property type="entry name" value="DUF2382"/>
</dbReference>
<feature type="compositionally biased region" description="Basic and acidic residues" evidence="1">
    <location>
        <begin position="170"/>
        <end position="180"/>
    </location>
</feature>
<dbReference type="EMBL" id="FOLM01000004">
    <property type="protein sequence ID" value="SFC58803.1"/>
    <property type="molecule type" value="Genomic_DNA"/>
</dbReference>
<feature type="compositionally biased region" description="Basic and acidic residues" evidence="1">
    <location>
        <begin position="240"/>
        <end position="285"/>
    </location>
</feature>
<dbReference type="GO" id="GO:0019684">
    <property type="term" value="P:photosynthesis, light reaction"/>
    <property type="evidence" value="ECO:0007669"/>
    <property type="project" value="InterPro"/>
</dbReference>
<reference evidence="4 5" key="1">
    <citation type="submission" date="2016-10" db="EMBL/GenBank/DDBJ databases">
        <authorList>
            <person name="de Groot N.N."/>
        </authorList>
    </citation>
    <scope>NUCLEOTIDE SEQUENCE [LARGE SCALE GENOMIC DNA]</scope>
    <source>
        <strain evidence="4 5">CGMCC 4.5739</strain>
    </source>
</reference>
<protein>
    <submittedName>
        <fullName evidence="4">Conserved domain-containing protein</fullName>
    </submittedName>
</protein>
<dbReference type="Gene3D" id="3.90.50.10">
    <property type="entry name" value="Photosynthetic Reaction Center, subunit H, domain 2"/>
    <property type="match status" value="1"/>
</dbReference>